<dbReference type="InterPro" id="IPR050425">
    <property type="entry name" value="NAD(P)_dehydrat-like"/>
</dbReference>
<gene>
    <name evidence="15" type="ORF">CEY00_Acc09042</name>
</gene>
<dbReference type="GO" id="GO:0047890">
    <property type="term" value="F:flavanone 4-reductase activity"/>
    <property type="evidence" value="ECO:0007669"/>
    <property type="project" value="UniProtKB-EC"/>
</dbReference>
<dbReference type="EMBL" id="NKQK01000008">
    <property type="protein sequence ID" value="PSS24162.1"/>
    <property type="molecule type" value="Genomic_DNA"/>
</dbReference>
<evidence type="ECO:0000259" key="14">
    <source>
        <dbReference type="Pfam" id="PF01370"/>
    </source>
</evidence>
<dbReference type="OMA" id="IDEMSQF"/>
<comment type="caution">
    <text evidence="15">The sequence shown here is derived from an EMBL/GenBank/DDBJ whole genome shotgun (WGS) entry which is preliminary data.</text>
</comment>
<evidence type="ECO:0000313" key="16">
    <source>
        <dbReference type="Proteomes" id="UP000241394"/>
    </source>
</evidence>
<evidence type="ECO:0000256" key="2">
    <source>
        <dbReference type="ARBA" id="ARBA00022857"/>
    </source>
</evidence>
<keyword evidence="2" id="KW-0521">NADP</keyword>
<dbReference type="Gene3D" id="3.40.50.720">
    <property type="entry name" value="NAD(P)-binding Rossmann-like Domain"/>
    <property type="match status" value="1"/>
</dbReference>
<keyword evidence="4" id="KW-0284">Flavonoid biosynthesis</keyword>
<keyword evidence="16" id="KW-1185">Reference proteome</keyword>
<dbReference type="OrthoDB" id="2735536at2759"/>
<sequence length="329" mass="36516">MEGGGDKGTICVTGGTGYIASWLIMRLLRRGYRVHATSRSYPGNKKDISFLTNLPGASENLKIFDADLDHPETFGAAIQGCTGVFHVAHPIDFEGKEPEQVINERAIDGTLEILKVCLDSKTVKRVVYTSSGSAMGFNKDHLDVVDESIWSDIEFIKSLRPIGASYYISKTLTERAVLEFAQGNGLDVVSVNPSYVHGPFICPKVPGSVSVSLAMIFGNKDMYPLLAKIPMVHIDDLASAYIFLLEHPQAKGRYICSSLDITIEKLSEFLSAKYPEYQIPPPHSLKDFEGFRYPNFSSKKLLDIGFNYEYSLEEMYHGAIQCCKEKGFL</sequence>
<comment type="catalytic activity">
    <reaction evidence="12">
        <text>(2S)-flavan-4-ol + NADP(+) = (2S)-flavanone + NADPH + H(+)</text>
        <dbReference type="Rhea" id="RHEA:11228"/>
        <dbReference type="ChEBI" id="CHEBI:15378"/>
        <dbReference type="ChEBI" id="CHEBI:15605"/>
        <dbReference type="ChEBI" id="CHEBI:15606"/>
        <dbReference type="ChEBI" id="CHEBI:57783"/>
        <dbReference type="ChEBI" id="CHEBI:58349"/>
        <dbReference type="EC" id="1.1.1.234"/>
    </reaction>
</comment>
<evidence type="ECO:0000256" key="4">
    <source>
        <dbReference type="ARBA" id="ARBA00023241"/>
    </source>
</evidence>
<name>A0A2R6R9D4_ACTCC</name>
<evidence type="ECO:0000256" key="9">
    <source>
        <dbReference type="ARBA" id="ARBA00039963"/>
    </source>
</evidence>
<evidence type="ECO:0000256" key="13">
    <source>
        <dbReference type="ARBA" id="ARBA00049132"/>
    </source>
</evidence>
<evidence type="ECO:0000256" key="5">
    <source>
        <dbReference type="ARBA" id="ARBA00023445"/>
    </source>
</evidence>
<dbReference type="InterPro" id="IPR001509">
    <property type="entry name" value="Epimerase_deHydtase"/>
</dbReference>
<dbReference type="EC" id="1.1.1.219" evidence="8"/>
<protein>
    <recommendedName>
        <fullName evidence="9">Dihydroflavonol 4-reductase</fullName>
        <ecNumber evidence="8">1.1.1.219</ecNumber>
        <ecNumber evidence="7">1.1.1.234</ecNumber>
    </recommendedName>
    <alternativeName>
        <fullName evidence="11">Dihydrokaempferol 4-reductase</fullName>
    </alternativeName>
    <alternativeName>
        <fullName evidence="10">Flavanone 4-reductase</fullName>
    </alternativeName>
</protein>
<evidence type="ECO:0000256" key="3">
    <source>
        <dbReference type="ARBA" id="ARBA00023002"/>
    </source>
</evidence>
<evidence type="ECO:0000256" key="11">
    <source>
        <dbReference type="ARBA" id="ARBA00042831"/>
    </source>
</evidence>
<accession>A0A2R6R9D4</accession>
<dbReference type="Pfam" id="PF01370">
    <property type="entry name" value="Epimerase"/>
    <property type="match status" value="1"/>
</dbReference>
<dbReference type="Gramene" id="PSS24162">
    <property type="protein sequence ID" value="PSS24162"/>
    <property type="gene ID" value="CEY00_Acc09042"/>
</dbReference>
<feature type="domain" description="NAD-dependent epimerase/dehydratase" evidence="14">
    <location>
        <begin position="10"/>
        <end position="251"/>
    </location>
</feature>
<dbReference type="EC" id="1.1.1.234" evidence="7"/>
<reference evidence="16" key="2">
    <citation type="journal article" date="2018" name="BMC Genomics">
        <title>A manually annotated Actinidia chinensis var. chinensis (kiwifruit) genome highlights the challenges associated with draft genomes and gene prediction in plants.</title>
        <authorList>
            <person name="Pilkington S.M."/>
            <person name="Crowhurst R."/>
            <person name="Hilario E."/>
            <person name="Nardozza S."/>
            <person name="Fraser L."/>
            <person name="Peng Y."/>
            <person name="Gunaseelan K."/>
            <person name="Simpson R."/>
            <person name="Tahir J."/>
            <person name="Deroles S.C."/>
            <person name="Templeton K."/>
            <person name="Luo Z."/>
            <person name="Davy M."/>
            <person name="Cheng C."/>
            <person name="McNeilage M."/>
            <person name="Scaglione D."/>
            <person name="Liu Y."/>
            <person name="Zhang Q."/>
            <person name="Datson P."/>
            <person name="De Silva N."/>
            <person name="Gardiner S.E."/>
            <person name="Bassett H."/>
            <person name="Chagne D."/>
            <person name="McCallum J."/>
            <person name="Dzierzon H."/>
            <person name="Deng C."/>
            <person name="Wang Y.Y."/>
            <person name="Barron L."/>
            <person name="Manako K."/>
            <person name="Bowen J."/>
            <person name="Foster T.M."/>
            <person name="Erridge Z.A."/>
            <person name="Tiffin H."/>
            <person name="Waite C.N."/>
            <person name="Davies K.M."/>
            <person name="Grierson E.P."/>
            <person name="Laing W.A."/>
            <person name="Kirk R."/>
            <person name="Chen X."/>
            <person name="Wood M."/>
            <person name="Montefiori M."/>
            <person name="Brummell D.A."/>
            <person name="Schwinn K.E."/>
            <person name="Catanach A."/>
            <person name="Fullerton C."/>
            <person name="Li D."/>
            <person name="Meiyalaghan S."/>
            <person name="Nieuwenhuizen N."/>
            <person name="Read N."/>
            <person name="Prakash R."/>
            <person name="Hunter D."/>
            <person name="Zhang H."/>
            <person name="McKenzie M."/>
            <person name="Knabel M."/>
            <person name="Harris A."/>
            <person name="Allan A.C."/>
            <person name="Gleave A."/>
            <person name="Chen A."/>
            <person name="Janssen B.J."/>
            <person name="Plunkett B."/>
            <person name="Ampomah-Dwamena C."/>
            <person name="Voogd C."/>
            <person name="Leif D."/>
            <person name="Lafferty D."/>
            <person name="Souleyre E.J.F."/>
            <person name="Varkonyi-Gasic E."/>
            <person name="Gambi F."/>
            <person name="Hanley J."/>
            <person name="Yao J.L."/>
            <person name="Cheung J."/>
            <person name="David K.M."/>
            <person name="Warren B."/>
            <person name="Marsh K."/>
            <person name="Snowden K.C."/>
            <person name="Lin-Wang K."/>
            <person name="Brian L."/>
            <person name="Martinez-Sanchez M."/>
            <person name="Wang M."/>
            <person name="Ileperuma N."/>
            <person name="Macnee N."/>
            <person name="Campin R."/>
            <person name="McAtee P."/>
            <person name="Drummond R.S.M."/>
            <person name="Espley R.V."/>
            <person name="Ireland H.S."/>
            <person name="Wu R."/>
            <person name="Atkinson R.G."/>
            <person name="Karunairetnam S."/>
            <person name="Bulley S."/>
            <person name="Chunkath S."/>
            <person name="Hanley Z."/>
            <person name="Storey R."/>
            <person name="Thrimawithana A.H."/>
            <person name="Thomson S."/>
            <person name="David C."/>
            <person name="Testolin R."/>
            <person name="Huang H."/>
            <person name="Hellens R.P."/>
            <person name="Schaffer R.J."/>
        </authorList>
    </citation>
    <scope>NUCLEOTIDE SEQUENCE [LARGE SCALE GENOMIC DNA]</scope>
    <source>
        <strain evidence="16">cv. Red5</strain>
    </source>
</reference>
<comment type="pathway">
    <text evidence="1">Pigment biosynthesis; anthocyanin biosynthesis.</text>
</comment>
<comment type="function">
    <text evidence="6">Bifunctional enzyme involved in flavonoid metabolism.</text>
</comment>
<dbReference type="FunFam" id="3.40.50.720:FF:000085">
    <property type="entry name" value="Dihydroflavonol reductase"/>
    <property type="match status" value="1"/>
</dbReference>
<organism evidence="15 16">
    <name type="scientific">Actinidia chinensis var. chinensis</name>
    <name type="common">Chinese soft-hair kiwi</name>
    <dbReference type="NCBI Taxonomy" id="1590841"/>
    <lineage>
        <taxon>Eukaryota</taxon>
        <taxon>Viridiplantae</taxon>
        <taxon>Streptophyta</taxon>
        <taxon>Embryophyta</taxon>
        <taxon>Tracheophyta</taxon>
        <taxon>Spermatophyta</taxon>
        <taxon>Magnoliopsida</taxon>
        <taxon>eudicotyledons</taxon>
        <taxon>Gunneridae</taxon>
        <taxon>Pentapetalae</taxon>
        <taxon>asterids</taxon>
        <taxon>Ericales</taxon>
        <taxon>Actinidiaceae</taxon>
        <taxon>Actinidia</taxon>
    </lineage>
</organism>
<dbReference type="GO" id="GO:0045552">
    <property type="term" value="F:dihydroflavanol 4-reductase activity"/>
    <property type="evidence" value="ECO:0007669"/>
    <property type="project" value="UniProtKB-EC"/>
</dbReference>
<dbReference type="GO" id="GO:0009813">
    <property type="term" value="P:flavonoid biosynthetic process"/>
    <property type="evidence" value="ECO:0007669"/>
    <property type="project" value="UniProtKB-KW"/>
</dbReference>
<evidence type="ECO:0000256" key="10">
    <source>
        <dbReference type="ARBA" id="ARBA00042087"/>
    </source>
</evidence>
<dbReference type="STRING" id="1590841.A0A2R6R9D4"/>
<evidence type="ECO:0000313" key="15">
    <source>
        <dbReference type="EMBL" id="PSS24162.1"/>
    </source>
</evidence>
<dbReference type="CDD" id="cd08958">
    <property type="entry name" value="FR_SDR_e"/>
    <property type="match status" value="1"/>
</dbReference>
<dbReference type="SUPFAM" id="SSF51735">
    <property type="entry name" value="NAD(P)-binding Rossmann-fold domains"/>
    <property type="match status" value="1"/>
</dbReference>
<evidence type="ECO:0000256" key="1">
    <source>
        <dbReference type="ARBA" id="ARBA00004935"/>
    </source>
</evidence>
<comment type="catalytic activity">
    <reaction evidence="13">
        <text>a (2R,3S,4S)-leucoanthocyanidin + NADP(+) = a (2R,3R)-dihydroflavonol + NADPH + H(+)</text>
        <dbReference type="Rhea" id="RHEA:54444"/>
        <dbReference type="ChEBI" id="CHEBI:15378"/>
        <dbReference type="ChEBI" id="CHEBI:57783"/>
        <dbReference type="ChEBI" id="CHEBI:58349"/>
        <dbReference type="ChEBI" id="CHEBI:138176"/>
        <dbReference type="ChEBI" id="CHEBI:138188"/>
        <dbReference type="EC" id="1.1.1.219"/>
    </reaction>
</comment>
<dbReference type="AlphaFoldDB" id="A0A2R6R9D4"/>
<dbReference type="PANTHER" id="PTHR10366:SF563">
    <property type="entry name" value="CINNAMOYL-COA REDUCTASE 16"/>
    <property type="match status" value="1"/>
</dbReference>
<evidence type="ECO:0000256" key="12">
    <source>
        <dbReference type="ARBA" id="ARBA00048870"/>
    </source>
</evidence>
<comment type="similarity">
    <text evidence="5">Belongs to the NAD(P)-dependent epimerase/dehydratase family. Dihydroflavonol-4-reductase subfamily.</text>
</comment>
<dbReference type="Proteomes" id="UP000241394">
    <property type="component" value="Chromosome LG8"/>
</dbReference>
<dbReference type="InterPro" id="IPR036291">
    <property type="entry name" value="NAD(P)-bd_dom_sf"/>
</dbReference>
<keyword evidence="3" id="KW-0560">Oxidoreductase</keyword>
<dbReference type="InParanoid" id="A0A2R6R9D4"/>
<reference evidence="15 16" key="1">
    <citation type="submission" date="2017-07" db="EMBL/GenBank/DDBJ databases">
        <title>An improved, manually edited Actinidia chinensis var. chinensis (kiwifruit) genome highlights the challenges associated with draft genomes and gene prediction in plants.</title>
        <authorList>
            <person name="Pilkington S."/>
            <person name="Crowhurst R."/>
            <person name="Hilario E."/>
            <person name="Nardozza S."/>
            <person name="Fraser L."/>
            <person name="Peng Y."/>
            <person name="Gunaseelan K."/>
            <person name="Simpson R."/>
            <person name="Tahir J."/>
            <person name="Deroles S."/>
            <person name="Templeton K."/>
            <person name="Luo Z."/>
            <person name="Davy M."/>
            <person name="Cheng C."/>
            <person name="Mcneilage M."/>
            <person name="Scaglione D."/>
            <person name="Liu Y."/>
            <person name="Zhang Q."/>
            <person name="Datson P."/>
            <person name="De Silva N."/>
            <person name="Gardiner S."/>
            <person name="Bassett H."/>
            <person name="Chagne D."/>
            <person name="Mccallum J."/>
            <person name="Dzierzon H."/>
            <person name="Deng C."/>
            <person name="Wang Y.-Y."/>
            <person name="Barron N."/>
            <person name="Manako K."/>
            <person name="Bowen J."/>
            <person name="Foster T."/>
            <person name="Erridge Z."/>
            <person name="Tiffin H."/>
            <person name="Waite C."/>
            <person name="Davies K."/>
            <person name="Grierson E."/>
            <person name="Laing W."/>
            <person name="Kirk R."/>
            <person name="Chen X."/>
            <person name="Wood M."/>
            <person name="Montefiori M."/>
            <person name="Brummell D."/>
            <person name="Schwinn K."/>
            <person name="Catanach A."/>
            <person name="Fullerton C."/>
            <person name="Li D."/>
            <person name="Meiyalaghan S."/>
            <person name="Nieuwenhuizen N."/>
            <person name="Read N."/>
            <person name="Prakash R."/>
            <person name="Hunter D."/>
            <person name="Zhang H."/>
            <person name="Mckenzie M."/>
            <person name="Knabel M."/>
            <person name="Harris A."/>
            <person name="Allan A."/>
            <person name="Chen A."/>
            <person name="Janssen B."/>
            <person name="Plunkett B."/>
            <person name="Dwamena C."/>
            <person name="Voogd C."/>
            <person name="Leif D."/>
            <person name="Lafferty D."/>
            <person name="Souleyre E."/>
            <person name="Varkonyi-Gasic E."/>
            <person name="Gambi F."/>
            <person name="Hanley J."/>
            <person name="Yao J.-L."/>
            <person name="Cheung J."/>
            <person name="David K."/>
            <person name="Warren B."/>
            <person name="Marsh K."/>
            <person name="Snowden K."/>
            <person name="Lin-Wang K."/>
            <person name="Brian L."/>
            <person name="Martinez-Sanchez M."/>
            <person name="Wang M."/>
            <person name="Ileperuma N."/>
            <person name="Macnee N."/>
            <person name="Campin R."/>
            <person name="Mcatee P."/>
            <person name="Drummond R."/>
            <person name="Espley R."/>
            <person name="Ireland H."/>
            <person name="Wu R."/>
            <person name="Atkinson R."/>
            <person name="Karunairetnam S."/>
            <person name="Bulley S."/>
            <person name="Chunkath S."/>
            <person name="Hanley Z."/>
            <person name="Storey R."/>
            <person name="Thrimawithana A."/>
            <person name="Thomson S."/>
            <person name="David C."/>
            <person name="Testolin R."/>
        </authorList>
    </citation>
    <scope>NUCLEOTIDE SEQUENCE [LARGE SCALE GENOMIC DNA]</scope>
    <source>
        <strain evidence="16">cv. Red5</strain>
        <tissue evidence="15">Young leaf</tissue>
    </source>
</reference>
<dbReference type="FunCoup" id="A0A2R6R9D4">
    <property type="interactions" value="26"/>
</dbReference>
<dbReference type="PANTHER" id="PTHR10366">
    <property type="entry name" value="NAD DEPENDENT EPIMERASE/DEHYDRATASE"/>
    <property type="match status" value="1"/>
</dbReference>
<proteinExistence type="inferred from homology"/>
<evidence type="ECO:0000256" key="7">
    <source>
        <dbReference type="ARBA" id="ARBA00039055"/>
    </source>
</evidence>
<evidence type="ECO:0000256" key="6">
    <source>
        <dbReference type="ARBA" id="ARBA00037100"/>
    </source>
</evidence>
<evidence type="ECO:0000256" key="8">
    <source>
        <dbReference type="ARBA" id="ARBA00039057"/>
    </source>
</evidence>